<evidence type="ECO:0000259" key="5">
    <source>
        <dbReference type="PROSITE" id="PS51294"/>
    </source>
</evidence>
<feature type="domain" description="HTH myb-type" evidence="5">
    <location>
        <begin position="173"/>
        <end position="228"/>
    </location>
</feature>
<organism evidence="6 7">
    <name type="scientific">Amborella trichopoda</name>
    <dbReference type="NCBI Taxonomy" id="13333"/>
    <lineage>
        <taxon>Eukaryota</taxon>
        <taxon>Viridiplantae</taxon>
        <taxon>Streptophyta</taxon>
        <taxon>Embryophyta</taxon>
        <taxon>Tracheophyta</taxon>
        <taxon>Spermatophyta</taxon>
        <taxon>Magnoliopsida</taxon>
        <taxon>Amborellales</taxon>
        <taxon>Amborellaceae</taxon>
        <taxon>Amborella</taxon>
    </lineage>
</organism>
<feature type="domain" description="Myb-like" evidence="4">
    <location>
        <begin position="173"/>
        <end position="224"/>
    </location>
</feature>
<dbReference type="InterPro" id="IPR001005">
    <property type="entry name" value="SANT/Myb"/>
</dbReference>
<sequence>MEGGEGFMKNQNQMMEMTPPISSYLCSGFSPKQAFDLPFYRDEFHENYINQNPDFCNQDQKPMPHFSNLYCSNNFHPNPSEPASPNDQDFFGHFDCGCQNSSFFSDNQNFQNYKLGYGNGVFACQPPSSSKEIKEERTIWENASESFGSSLGSTEEALLAKKPKEKSNQMHKRPNLVKGQWTLEEDRLLIHLVDQYGVRKWSQIAKMFKGRVGKQCRERWHNHLRPNIKKDTWTEEEEKLLVQAHLEIGNKWAEIARRLPGRTENAIKNHWNATKRRQLSRKKTRASETRQNRASSILQDYIKSLNQPSPSPSPSPSITNLKTEPAAMQAVNQFLGEFHTDRSMDFYHPLFSGLPPFPFMEEEGTQKLEAPPLELNNVEFEQGRKEMDLMELISQQNF</sequence>
<evidence type="ECO:0000313" key="6">
    <source>
        <dbReference type="EMBL" id="ERN02363.1"/>
    </source>
</evidence>
<dbReference type="Gene3D" id="1.10.10.60">
    <property type="entry name" value="Homeodomain-like"/>
    <property type="match status" value="2"/>
</dbReference>
<dbReference type="PROSITE" id="PS50090">
    <property type="entry name" value="MYB_LIKE"/>
    <property type="match status" value="2"/>
</dbReference>
<feature type="domain" description="Myb-like" evidence="4">
    <location>
        <begin position="225"/>
        <end position="275"/>
    </location>
</feature>
<dbReference type="FunFam" id="1.10.10.60:FF:000010">
    <property type="entry name" value="Transcriptional activator Myb isoform A"/>
    <property type="match status" value="1"/>
</dbReference>
<dbReference type="GO" id="GO:0005634">
    <property type="term" value="C:nucleus"/>
    <property type="evidence" value="ECO:0000318"/>
    <property type="project" value="GO_Central"/>
</dbReference>
<gene>
    <name evidence="6" type="ORF">AMTR_s00096p00076220</name>
</gene>
<evidence type="ECO:0000256" key="2">
    <source>
        <dbReference type="ARBA" id="ARBA00023125"/>
    </source>
</evidence>
<dbReference type="GO" id="GO:0006355">
    <property type="term" value="P:regulation of DNA-templated transcription"/>
    <property type="evidence" value="ECO:0000318"/>
    <property type="project" value="GO_Central"/>
</dbReference>
<evidence type="ECO:0000256" key="1">
    <source>
        <dbReference type="ARBA" id="ARBA00022737"/>
    </source>
</evidence>
<reference evidence="7" key="1">
    <citation type="journal article" date="2013" name="Science">
        <title>The Amborella genome and the evolution of flowering plants.</title>
        <authorList>
            <consortium name="Amborella Genome Project"/>
        </authorList>
    </citation>
    <scope>NUCLEOTIDE SEQUENCE [LARGE SCALE GENOMIC DNA]</scope>
</reference>
<feature type="region of interest" description="Disordered" evidence="3">
    <location>
        <begin position="271"/>
        <end position="293"/>
    </location>
</feature>
<name>W1P373_AMBTC</name>
<proteinExistence type="predicted"/>
<dbReference type="Pfam" id="PF13921">
    <property type="entry name" value="Myb_DNA-bind_6"/>
    <property type="match status" value="1"/>
</dbReference>
<dbReference type="HOGENOM" id="CLU_693267_0_0_1"/>
<dbReference type="PANTHER" id="PTHR45614">
    <property type="entry name" value="MYB PROTEIN-RELATED"/>
    <property type="match status" value="1"/>
</dbReference>
<dbReference type="AlphaFoldDB" id="W1P373"/>
<dbReference type="Proteomes" id="UP000017836">
    <property type="component" value="Unassembled WGS sequence"/>
</dbReference>
<keyword evidence="7" id="KW-1185">Reference proteome</keyword>
<dbReference type="PANTHER" id="PTHR45614:SF285">
    <property type="entry name" value="TRANSCRIPTION FACTOR MYB98"/>
    <property type="match status" value="1"/>
</dbReference>
<evidence type="ECO:0000259" key="4">
    <source>
        <dbReference type="PROSITE" id="PS50090"/>
    </source>
</evidence>
<dbReference type="SUPFAM" id="SSF46689">
    <property type="entry name" value="Homeodomain-like"/>
    <property type="match status" value="1"/>
</dbReference>
<dbReference type="InterPro" id="IPR050560">
    <property type="entry name" value="MYB_TF"/>
</dbReference>
<dbReference type="EMBL" id="KI394634">
    <property type="protein sequence ID" value="ERN02363.1"/>
    <property type="molecule type" value="Genomic_DNA"/>
</dbReference>
<dbReference type="GO" id="GO:0000981">
    <property type="term" value="F:DNA-binding transcription factor activity, RNA polymerase II-specific"/>
    <property type="evidence" value="ECO:0000318"/>
    <property type="project" value="GO_Central"/>
</dbReference>
<feature type="compositionally biased region" description="Basic residues" evidence="3">
    <location>
        <begin position="273"/>
        <end position="284"/>
    </location>
</feature>
<dbReference type="CDD" id="cd00167">
    <property type="entry name" value="SANT"/>
    <property type="match status" value="2"/>
</dbReference>
<protein>
    <submittedName>
        <fullName evidence="6">Uncharacterized protein</fullName>
    </submittedName>
</protein>
<dbReference type="GO" id="GO:0000978">
    <property type="term" value="F:RNA polymerase II cis-regulatory region sequence-specific DNA binding"/>
    <property type="evidence" value="ECO:0000318"/>
    <property type="project" value="GO_Central"/>
</dbReference>
<keyword evidence="1" id="KW-0677">Repeat</keyword>
<accession>W1P373</accession>
<dbReference type="eggNOG" id="KOG0048">
    <property type="taxonomic scope" value="Eukaryota"/>
</dbReference>
<dbReference type="Gramene" id="ERN02363">
    <property type="protein sequence ID" value="ERN02363"/>
    <property type="gene ID" value="AMTR_s00096p00076220"/>
</dbReference>
<dbReference type="SMART" id="SM00717">
    <property type="entry name" value="SANT"/>
    <property type="match status" value="2"/>
</dbReference>
<evidence type="ECO:0000256" key="3">
    <source>
        <dbReference type="SAM" id="MobiDB-lite"/>
    </source>
</evidence>
<evidence type="ECO:0000313" key="7">
    <source>
        <dbReference type="Proteomes" id="UP000017836"/>
    </source>
</evidence>
<keyword evidence="2" id="KW-0238">DNA-binding</keyword>
<dbReference type="PROSITE" id="PS51294">
    <property type="entry name" value="HTH_MYB"/>
    <property type="match status" value="2"/>
</dbReference>
<dbReference type="InterPro" id="IPR017930">
    <property type="entry name" value="Myb_dom"/>
</dbReference>
<dbReference type="InterPro" id="IPR009057">
    <property type="entry name" value="Homeodomain-like_sf"/>
</dbReference>
<feature type="domain" description="HTH myb-type" evidence="5">
    <location>
        <begin position="229"/>
        <end position="279"/>
    </location>
</feature>